<feature type="transmembrane region" description="Helical" evidence="6">
    <location>
        <begin position="403"/>
        <end position="420"/>
    </location>
</feature>
<comment type="caution">
    <text evidence="8">The sequence shown here is derived from an EMBL/GenBank/DDBJ whole genome shotgun (WGS) entry which is preliminary data.</text>
</comment>
<dbReference type="PANTHER" id="PTHR30250:SF26">
    <property type="entry name" value="PSMA PROTEIN"/>
    <property type="match status" value="1"/>
</dbReference>
<feature type="transmembrane region" description="Helical" evidence="6">
    <location>
        <begin position="187"/>
        <end position="208"/>
    </location>
</feature>
<dbReference type="AlphaFoldDB" id="A0A6I0ZD33"/>
<evidence type="ECO:0000256" key="4">
    <source>
        <dbReference type="ARBA" id="ARBA00022989"/>
    </source>
</evidence>
<keyword evidence="2" id="KW-1003">Cell membrane</keyword>
<dbReference type="Proteomes" id="UP000483142">
    <property type="component" value="Unassembled WGS sequence"/>
</dbReference>
<evidence type="ECO:0000256" key="6">
    <source>
        <dbReference type="SAM" id="Phobius"/>
    </source>
</evidence>
<feature type="transmembrane region" description="Helical" evidence="6">
    <location>
        <begin position="48"/>
        <end position="67"/>
    </location>
</feature>
<feature type="transmembrane region" description="Helical" evidence="6">
    <location>
        <begin position="160"/>
        <end position="181"/>
    </location>
</feature>
<feature type="transmembrane region" description="Helical" evidence="6">
    <location>
        <begin position="345"/>
        <end position="365"/>
    </location>
</feature>
<dbReference type="InterPro" id="IPR050833">
    <property type="entry name" value="Poly_Biosynth_Transport"/>
</dbReference>
<evidence type="ECO:0000313" key="9">
    <source>
        <dbReference type="Proteomes" id="UP000468344"/>
    </source>
</evidence>
<proteinExistence type="predicted"/>
<evidence type="ECO:0000256" key="3">
    <source>
        <dbReference type="ARBA" id="ARBA00022692"/>
    </source>
</evidence>
<evidence type="ECO:0000313" key="10">
    <source>
        <dbReference type="Proteomes" id="UP000483142"/>
    </source>
</evidence>
<feature type="transmembrane region" description="Helical" evidence="6">
    <location>
        <begin position="377"/>
        <end position="397"/>
    </location>
</feature>
<sequence>MSQVSNNKRIAKNTLFLYIRMLLIMGVSLYTSRIVLTALGIIDYGINNVVAGMVVMFGFLNSALAQASQRYIAYGIQKDKIGRQIKTFSMLLNVHMLIALVIFILCETIGLWLFYNKLVIPYERMNAAFWVMQFSIFSLLVSVTQVPYNASIFGHERMNAYAYISIVEVLLKLGSVIMIQYCFADKLLAFGALNMGVTILTALTYRFYCVRNFLNCRYVRYWSALLFKELFSYIGWSLIGNLAWTFNSQGMNILINMFFGPVFNATRGIASSVESAVSSFLYNFITPAVPPIIKAYAAGDIDEMIRLSLRSSKLGFLLFMCLSLPLISVMNPILKLWLIAPPPQSWTFCLLSLIYIQCNSLGGTLQNMVQATGKVKRYQLSNGIVKIMALPIVYIIYKCGGDVVAYLWTLILTSIVGLMVQLDAVRRLIDSFKISDYLKKVIMPALTAYLLPFLLSFYFSCMEMESLKMMETVAIMVVICLFSVWFIGFTGHERSWILNIAKSKLYR</sequence>
<feature type="transmembrane region" description="Helical" evidence="6">
    <location>
        <begin position="88"/>
        <end position="115"/>
    </location>
</feature>
<accession>A0A6I0ZD33</accession>
<protein>
    <submittedName>
        <fullName evidence="8">Lipopolysaccharide biosynthesis protein</fullName>
    </submittedName>
</protein>
<dbReference type="EMBL" id="WDBY01000023">
    <property type="protein sequence ID" value="KAB6476979.1"/>
    <property type="molecule type" value="Genomic_DNA"/>
</dbReference>
<evidence type="ECO:0000313" key="8">
    <source>
        <dbReference type="EMBL" id="KAB6476979.1"/>
    </source>
</evidence>
<organism evidence="8 9">
    <name type="scientific">Phocaeicola vulgatus</name>
    <name type="common">Bacteroides vulgatus</name>
    <dbReference type="NCBI Taxonomy" id="821"/>
    <lineage>
        <taxon>Bacteria</taxon>
        <taxon>Pseudomonadati</taxon>
        <taxon>Bacteroidota</taxon>
        <taxon>Bacteroidia</taxon>
        <taxon>Bacteroidales</taxon>
        <taxon>Bacteroidaceae</taxon>
        <taxon>Phocaeicola</taxon>
    </lineage>
</organism>
<evidence type="ECO:0000256" key="2">
    <source>
        <dbReference type="ARBA" id="ARBA00022475"/>
    </source>
</evidence>
<reference evidence="9 10" key="1">
    <citation type="journal article" date="2019" name="Nat. Med.">
        <title>A library of human gut bacterial isolates paired with longitudinal multiomics data enables mechanistic microbiome research.</title>
        <authorList>
            <person name="Poyet M."/>
            <person name="Groussin M."/>
            <person name="Gibbons S.M."/>
            <person name="Avila-Pacheco J."/>
            <person name="Jiang X."/>
            <person name="Kearney S.M."/>
            <person name="Perrotta A.R."/>
            <person name="Berdy B."/>
            <person name="Zhao S."/>
            <person name="Lieberman T.D."/>
            <person name="Swanson P.K."/>
            <person name="Smith M."/>
            <person name="Roesemann S."/>
            <person name="Alexander J.E."/>
            <person name="Rich S.A."/>
            <person name="Livny J."/>
            <person name="Vlamakis H."/>
            <person name="Clish C."/>
            <person name="Bullock K."/>
            <person name="Deik A."/>
            <person name="Scott J."/>
            <person name="Pierce K.A."/>
            <person name="Xavier R.J."/>
            <person name="Alm E.J."/>
        </authorList>
    </citation>
    <scope>NUCLEOTIDE SEQUENCE [LARGE SCALE GENOMIC DNA]</scope>
    <source>
        <strain evidence="8 9">BIOML-A140</strain>
        <strain evidence="7 10">BIOML-A141</strain>
    </source>
</reference>
<keyword evidence="5 6" id="KW-0472">Membrane</keyword>
<comment type="subcellular location">
    <subcellularLocation>
        <location evidence="1">Cell membrane</location>
        <topology evidence="1">Multi-pass membrane protein</topology>
    </subcellularLocation>
</comment>
<feature type="transmembrane region" description="Helical" evidence="6">
    <location>
        <begin position="441"/>
        <end position="460"/>
    </location>
</feature>
<keyword evidence="4 6" id="KW-1133">Transmembrane helix</keyword>
<feature type="transmembrane region" description="Helical" evidence="6">
    <location>
        <begin position="472"/>
        <end position="492"/>
    </location>
</feature>
<evidence type="ECO:0000256" key="1">
    <source>
        <dbReference type="ARBA" id="ARBA00004651"/>
    </source>
</evidence>
<dbReference type="RefSeq" id="WP_117737058.1">
    <property type="nucleotide sequence ID" value="NZ_DAWDUF010000039.1"/>
</dbReference>
<dbReference type="GO" id="GO:0005886">
    <property type="term" value="C:plasma membrane"/>
    <property type="evidence" value="ECO:0007669"/>
    <property type="project" value="UniProtKB-SubCell"/>
</dbReference>
<evidence type="ECO:0000256" key="5">
    <source>
        <dbReference type="ARBA" id="ARBA00023136"/>
    </source>
</evidence>
<dbReference type="Proteomes" id="UP000468344">
    <property type="component" value="Unassembled WGS sequence"/>
</dbReference>
<evidence type="ECO:0000313" key="7">
    <source>
        <dbReference type="EMBL" id="KAB6452219.1"/>
    </source>
</evidence>
<keyword evidence="3 6" id="KW-0812">Transmembrane</keyword>
<dbReference type="PANTHER" id="PTHR30250">
    <property type="entry name" value="PST FAMILY PREDICTED COLANIC ACID TRANSPORTER"/>
    <property type="match status" value="1"/>
</dbReference>
<feature type="transmembrane region" description="Helical" evidence="6">
    <location>
        <begin position="21"/>
        <end position="42"/>
    </location>
</feature>
<feature type="transmembrane region" description="Helical" evidence="6">
    <location>
        <begin position="314"/>
        <end position="333"/>
    </location>
</feature>
<gene>
    <name evidence="8" type="ORF">GAZ06_12450</name>
    <name evidence="7" type="ORF">GAZ09_12175</name>
</gene>
<dbReference type="EMBL" id="WDBZ01000023">
    <property type="protein sequence ID" value="KAB6452219.1"/>
    <property type="molecule type" value="Genomic_DNA"/>
</dbReference>
<name>A0A6I0ZD33_PHOVU</name>
<feature type="transmembrane region" description="Helical" evidence="6">
    <location>
        <begin position="127"/>
        <end position="148"/>
    </location>
</feature>